<accession>A0A9P5YJW4</accession>
<organism evidence="2 3">
    <name type="scientific">Pholiota conissans</name>
    <dbReference type="NCBI Taxonomy" id="109636"/>
    <lineage>
        <taxon>Eukaryota</taxon>
        <taxon>Fungi</taxon>
        <taxon>Dikarya</taxon>
        <taxon>Basidiomycota</taxon>
        <taxon>Agaricomycotina</taxon>
        <taxon>Agaricomycetes</taxon>
        <taxon>Agaricomycetidae</taxon>
        <taxon>Agaricales</taxon>
        <taxon>Agaricineae</taxon>
        <taxon>Strophariaceae</taxon>
        <taxon>Pholiota</taxon>
    </lineage>
</organism>
<name>A0A9P5YJW4_9AGAR</name>
<dbReference type="AlphaFoldDB" id="A0A9P5YJW4"/>
<dbReference type="InterPro" id="IPR040521">
    <property type="entry name" value="KDZ"/>
</dbReference>
<dbReference type="Proteomes" id="UP000807469">
    <property type="component" value="Unassembled WGS sequence"/>
</dbReference>
<gene>
    <name evidence="2" type="ORF">BDN70DRAFT_939144</name>
</gene>
<keyword evidence="3" id="KW-1185">Reference proteome</keyword>
<dbReference type="EMBL" id="MU155744">
    <property type="protein sequence ID" value="KAF9471168.1"/>
    <property type="molecule type" value="Genomic_DNA"/>
</dbReference>
<proteinExistence type="predicted"/>
<dbReference type="OrthoDB" id="3257338at2759"/>
<dbReference type="PANTHER" id="PTHR33096:SF1">
    <property type="entry name" value="CXC1-LIKE CYSTEINE CLUSTER ASSOCIATED WITH KDZ TRANSPOSASES DOMAIN-CONTAINING PROTEIN"/>
    <property type="match status" value="1"/>
</dbReference>
<evidence type="ECO:0000313" key="3">
    <source>
        <dbReference type="Proteomes" id="UP000807469"/>
    </source>
</evidence>
<dbReference type="Pfam" id="PF18803">
    <property type="entry name" value="CxC2"/>
    <property type="match status" value="1"/>
</dbReference>
<dbReference type="Pfam" id="PF18758">
    <property type="entry name" value="KDZ"/>
    <property type="match status" value="1"/>
</dbReference>
<feature type="domain" description="CxC2-like cysteine cluster KDZ transposase-associated" evidence="1">
    <location>
        <begin position="22"/>
        <end position="123"/>
    </location>
</feature>
<evidence type="ECO:0000313" key="2">
    <source>
        <dbReference type="EMBL" id="KAF9471168.1"/>
    </source>
</evidence>
<sequence length="865" mass="97941">MPTPLQKSNAFSHRGYITQKCRMQLGHPTTGKCPVPVPAFNDSFVIIDSDGIHEVALDFCGCGQSISKVVQLLRARLFPSTVIDPKTAATFRVLETFQMLTFTSKISGYEFYCALARRTDNTGTRSPPDRYQAFMRMIREWRHVRMLKRAGRGHDIAGVKGTKLGECAVICPACPMPGINLLPNWRERPVSDRWLDTLFIGIDANFRLKRMNVSSDKRDPGLNHGYAYIVEESAFKAYLEQYDRVFSDDKSTCNKHDAIKSASIRGGRGTAASGLGTIECSRHDMKRPIAVGDLQKGECLSNNSLERLVVSYDIACQWSKNLHSRSEIYPSNFLSMFPDTDIEFLVPKFHLPAHVIDCQLEYSFNLVPKVGRTDGEAPERGWAAANAVATSTREMGPGSRRDVLDDHFGDYNWRKIIDIGRHFLRKSEDAVTARQEHVEAFIEFDAALPVTLTAAWTVLCQTWERDRSKTNPFRAVGAKMSEAEVRLKLAQEDEESPAIVKGIPAHFSMTPSYFIYQGLDIEDQQTRLGFEISNLGPHSTALQQAKVLERSNALRRRIESWIEIQHFYLPALVTVRARLEEAGGGKPISVEYIELFLPSQIHDSVMCPLPFLRYEWQFRCARAEEALNDLRGQILMRTLLRNSKQRHSRGQVQQTRSTKLLNGVDARVSASATKYRSIRTALTSLSVPLVEVSWVNELRVLEDSDLVGLTSFDDGGPEGRKKLSWIWKGQGIGSNTDASGQEALRIEWCKSRARAHRWQEECLLLDEEMKRVLTTFRWQNNHWLKVGRDCQERDCVSAHTVPALNSSETKDLLIAKEGMVAYANRQAEMRLWMIKHCEATWKDVVPQLRSMEGGHNVCIMIEHVG</sequence>
<evidence type="ECO:0000259" key="1">
    <source>
        <dbReference type="Pfam" id="PF18803"/>
    </source>
</evidence>
<protein>
    <recommendedName>
        <fullName evidence="1">CxC2-like cysteine cluster KDZ transposase-associated domain-containing protein</fullName>
    </recommendedName>
</protein>
<dbReference type="InterPro" id="IPR041457">
    <property type="entry name" value="CxC2_KDZ-assoc"/>
</dbReference>
<reference evidence="2" key="1">
    <citation type="submission" date="2020-11" db="EMBL/GenBank/DDBJ databases">
        <authorList>
            <consortium name="DOE Joint Genome Institute"/>
            <person name="Ahrendt S."/>
            <person name="Riley R."/>
            <person name="Andreopoulos W."/>
            <person name="Labutti K."/>
            <person name="Pangilinan J."/>
            <person name="Ruiz-Duenas F.J."/>
            <person name="Barrasa J.M."/>
            <person name="Sanchez-Garcia M."/>
            <person name="Camarero S."/>
            <person name="Miyauchi S."/>
            <person name="Serrano A."/>
            <person name="Linde D."/>
            <person name="Babiker R."/>
            <person name="Drula E."/>
            <person name="Ayuso-Fernandez I."/>
            <person name="Pacheco R."/>
            <person name="Padilla G."/>
            <person name="Ferreira P."/>
            <person name="Barriuso J."/>
            <person name="Kellner H."/>
            <person name="Castanera R."/>
            <person name="Alfaro M."/>
            <person name="Ramirez L."/>
            <person name="Pisabarro A.G."/>
            <person name="Kuo A."/>
            <person name="Tritt A."/>
            <person name="Lipzen A."/>
            <person name="He G."/>
            <person name="Yan M."/>
            <person name="Ng V."/>
            <person name="Cullen D."/>
            <person name="Martin F."/>
            <person name="Rosso M.-N."/>
            <person name="Henrissat B."/>
            <person name="Hibbett D."/>
            <person name="Martinez A.T."/>
            <person name="Grigoriev I.V."/>
        </authorList>
    </citation>
    <scope>NUCLEOTIDE SEQUENCE</scope>
    <source>
        <strain evidence="2">CIRM-BRFM 674</strain>
    </source>
</reference>
<comment type="caution">
    <text evidence="2">The sequence shown here is derived from an EMBL/GenBank/DDBJ whole genome shotgun (WGS) entry which is preliminary data.</text>
</comment>
<dbReference type="PANTHER" id="PTHR33096">
    <property type="entry name" value="CXC2 DOMAIN-CONTAINING PROTEIN"/>
    <property type="match status" value="1"/>
</dbReference>